<evidence type="ECO:0000313" key="5">
    <source>
        <dbReference type="EMBL" id="QDU26281.1"/>
    </source>
</evidence>
<keyword evidence="3" id="KW-0238">DNA-binding</keyword>
<dbReference type="EMBL" id="CP036274">
    <property type="protein sequence ID" value="QDU26281.1"/>
    <property type="molecule type" value="Genomic_DNA"/>
</dbReference>
<dbReference type="OrthoDB" id="210132at2"/>
<keyword evidence="1" id="KW-0229">DNA integration</keyword>
<dbReference type="KEGG" id="aagg:ETAA8_13580"/>
<dbReference type="AlphaFoldDB" id="A0A517Y7U8"/>
<protein>
    <recommendedName>
        <fullName evidence="4">Core-binding (CB) domain-containing protein</fullName>
    </recommendedName>
</protein>
<name>A0A517Y7U8_9BACT</name>
<dbReference type="GO" id="GO:0006310">
    <property type="term" value="P:DNA recombination"/>
    <property type="evidence" value="ECO:0007669"/>
    <property type="project" value="UniProtKB-KW"/>
</dbReference>
<evidence type="ECO:0000256" key="1">
    <source>
        <dbReference type="ARBA" id="ARBA00022908"/>
    </source>
</evidence>
<dbReference type="PROSITE" id="PS51900">
    <property type="entry name" value="CB"/>
    <property type="match status" value="1"/>
</dbReference>
<dbReference type="SUPFAM" id="SSF56349">
    <property type="entry name" value="DNA breaking-rejoining enzymes"/>
    <property type="match status" value="1"/>
</dbReference>
<dbReference type="Proteomes" id="UP000315017">
    <property type="component" value="Chromosome"/>
</dbReference>
<evidence type="ECO:0000259" key="4">
    <source>
        <dbReference type="PROSITE" id="PS51900"/>
    </source>
</evidence>
<dbReference type="InterPro" id="IPR011010">
    <property type="entry name" value="DNA_brk_join_enz"/>
</dbReference>
<sequence>MPTRSRTVWKQRDDGQFDCRVGWKLNATGKREQHRFRLGADLKDAQRRDHLLRLMWHRIEEADGTGAVWSDETLELAKLAARGTVHFHLRRTLDEGVVPYVQRVNRLRRTFPMLAILPELEYGSAFGFQLLNTLEKAFTEAEVNLEARSAAEVAAFRRQFEAAPNKAPEQDTGPYLHAALREYIKWLESEYSNPDDGVTAWGRTQIRQVESLIDHHADEKLAKIDHAAVEQLITYWRKRPLRKGSKTQRVSKKSSTHYISALKSFFKWLHARPAFGWRKPENFDDLKTRVMALDAERHRQILPEQVFSLDELKLLLKYADPLDRLLILLGLNCGFGAAESASLLVGEVFIRTPHSERHKEMLGVELSPTDSFIKRIRRKSGVYGEFLLFAETTKSLEWALRERQKLGLVKPTDKLVVNTNGRHLDKATSGGNPNRQIPNRFARLLKRIREDNHEITALPFKMLRKTGGDLVKRFSDGEIAGIYLCHGQPVASDDLSDVYTTRPFGKLFAASHRVEEYLSPVFST</sequence>
<evidence type="ECO:0000256" key="2">
    <source>
        <dbReference type="ARBA" id="ARBA00023172"/>
    </source>
</evidence>
<reference evidence="5 6" key="1">
    <citation type="submission" date="2019-02" db="EMBL/GenBank/DDBJ databases">
        <title>Deep-cultivation of Planctomycetes and their phenomic and genomic characterization uncovers novel biology.</title>
        <authorList>
            <person name="Wiegand S."/>
            <person name="Jogler M."/>
            <person name="Boedeker C."/>
            <person name="Pinto D."/>
            <person name="Vollmers J."/>
            <person name="Rivas-Marin E."/>
            <person name="Kohn T."/>
            <person name="Peeters S.H."/>
            <person name="Heuer A."/>
            <person name="Rast P."/>
            <person name="Oberbeckmann S."/>
            <person name="Bunk B."/>
            <person name="Jeske O."/>
            <person name="Meyerdierks A."/>
            <person name="Storesund J.E."/>
            <person name="Kallscheuer N."/>
            <person name="Luecker S."/>
            <person name="Lage O.M."/>
            <person name="Pohl T."/>
            <person name="Merkel B.J."/>
            <person name="Hornburger P."/>
            <person name="Mueller R.-W."/>
            <person name="Bruemmer F."/>
            <person name="Labrenz M."/>
            <person name="Spormann A.M."/>
            <person name="Op den Camp H."/>
            <person name="Overmann J."/>
            <person name="Amann R."/>
            <person name="Jetten M.S.M."/>
            <person name="Mascher T."/>
            <person name="Medema M.H."/>
            <person name="Devos D.P."/>
            <person name="Kaster A.-K."/>
            <person name="Ovreas L."/>
            <person name="Rohde M."/>
            <person name="Galperin M.Y."/>
            <person name="Jogler C."/>
        </authorList>
    </citation>
    <scope>NUCLEOTIDE SEQUENCE [LARGE SCALE GENOMIC DNA]</scope>
    <source>
        <strain evidence="5 6">ETA_A8</strain>
    </source>
</reference>
<dbReference type="GO" id="GO:0003677">
    <property type="term" value="F:DNA binding"/>
    <property type="evidence" value="ECO:0007669"/>
    <property type="project" value="UniProtKB-UniRule"/>
</dbReference>
<accession>A0A517Y7U8</accession>
<dbReference type="RefSeq" id="WP_145086582.1">
    <property type="nucleotide sequence ID" value="NZ_CP036274.1"/>
</dbReference>
<evidence type="ECO:0000256" key="3">
    <source>
        <dbReference type="PROSITE-ProRule" id="PRU01248"/>
    </source>
</evidence>
<keyword evidence="6" id="KW-1185">Reference proteome</keyword>
<dbReference type="InterPro" id="IPR013762">
    <property type="entry name" value="Integrase-like_cat_sf"/>
</dbReference>
<evidence type="ECO:0000313" key="6">
    <source>
        <dbReference type="Proteomes" id="UP000315017"/>
    </source>
</evidence>
<keyword evidence="2" id="KW-0233">DNA recombination</keyword>
<dbReference type="Gene3D" id="1.10.443.10">
    <property type="entry name" value="Intergrase catalytic core"/>
    <property type="match status" value="1"/>
</dbReference>
<dbReference type="InterPro" id="IPR044068">
    <property type="entry name" value="CB"/>
</dbReference>
<dbReference type="GO" id="GO:0015074">
    <property type="term" value="P:DNA integration"/>
    <property type="evidence" value="ECO:0007669"/>
    <property type="project" value="UniProtKB-KW"/>
</dbReference>
<gene>
    <name evidence="5" type="ORF">ETAA8_13580</name>
</gene>
<feature type="domain" description="Core-binding (CB)" evidence="4">
    <location>
        <begin position="174"/>
        <end position="270"/>
    </location>
</feature>
<proteinExistence type="predicted"/>
<organism evidence="5 6">
    <name type="scientific">Anatilimnocola aggregata</name>
    <dbReference type="NCBI Taxonomy" id="2528021"/>
    <lineage>
        <taxon>Bacteria</taxon>
        <taxon>Pseudomonadati</taxon>
        <taxon>Planctomycetota</taxon>
        <taxon>Planctomycetia</taxon>
        <taxon>Pirellulales</taxon>
        <taxon>Pirellulaceae</taxon>
        <taxon>Anatilimnocola</taxon>
    </lineage>
</organism>